<dbReference type="EMBL" id="AUZY01004178">
    <property type="protein sequence ID" value="EQD64748.1"/>
    <property type="molecule type" value="Genomic_DNA"/>
</dbReference>
<protein>
    <submittedName>
        <fullName evidence="6">ATP/cobalamin adenosyltransferase</fullName>
    </submittedName>
</protein>
<dbReference type="InterPro" id="IPR016030">
    <property type="entry name" value="CblAdoTrfase-like"/>
</dbReference>
<feature type="region of interest" description="Disordered" evidence="4">
    <location>
        <begin position="1"/>
        <end position="24"/>
    </location>
</feature>
<reference evidence="6" key="2">
    <citation type="journal article" date="2014" name="ISME J.">
        <title>Microbial stratification in low pH oxic and suboxic macroscopic growths along an acid mine drainage.</title>
        <authorList>
            <person name="Mendez-Garcia C."/>
            <person name="Mesa V."/>
            <person name="Sprenger R.R."/>
            <person name="Richter M."/>
            <person name="Diez M.S."/>
            <person name="Solano J."/>
            <person name="Bargiela R."/>
            <person name="Golyshina O.V."/>
            <person name="Manteca A."/>
            <person name="Ramos J.L."/>
            <person name="Gallego J.R."/>
            <person name="Llorente I."/>
            <person name="Martins Dos Santos V.A."/>
            <person name="Jensen O.N."/>
            <person name="Pelaez A.I."/>
            <person name="Sanchez J."/>
            <person name="Ferrer M."/>
        </authorList>
    </citation>
    <scope>NUCLEOTIDE SEQUENCE</scope>
</reference>
<keyword evidence="1 6" id="KW-0808">Transferase</keyword>
<keyword evidence="3" id="KW-0067">ATP-binding</keyword>
<name>T1B8G0_9ZZZZ</name>
<dbReference type="GO" id="GO:0008817">
    <property type="term" value="F:corrinoid adenosyltransferase activity"/>
    <property type="evidence" value="ECO:0007669"/>
    <property type="project" value="TreeGrafter"/>
</dbReference>
<dbReference type="AlphaFoldDB" id="T1B8G0"/>
<proteinExistence type="predicted"/>
<dbReference type="InterPro" id="IPR036451">
    <property type="entry name" value="CblAdoTrfase-like_sf"/>
</dbReference>
<evidence type="ECO:0000256" key="4">
    <source>
        <dbReference type="SAM" id="MobiDB-lite"/>
    </source>
</evidence>
<reference evidence="6" key="1">
    <citation type="submission" date="2013-08" db="EMBL/GenBank/DDBJ databases">
        <authorList>
            <person name="Mendez C."/>
            <person name="Richter M."/>
            <person name="Ferrer M."/>
            <person name="Sanchez J."/>
        </authorList>
    </citation>
    <scope>NUCLEOTIDE SEQUENCE</scope>
</reference>
<dbReference type="PANTHER" id="PTHR12213:SF0">
    <property type="entry name" value="CORRINOID ADENOSYLTRANSFERASE MMAB"/>
    <property type="match status" value="1"/>
</dbReference>
<accession>T1B8G0</accession>
<feature type="domain" description="Cobalamin adenosyltransferase-like" evidence="5">
    <location>
        <begin position="6"/>
        <end position="171"/>
    </location>
</feature>
<evidence type="ECO:0000256" key="3">
    <source>
        <dbReference type="ARBA" id="ARBA00022840"/>
    </source>
</evidence>
<dbReference type="Gene3D" id="1.20.1200.10">
    <property type="entry name" value="Cobalamin adenosyltransferase-like"/>
    <property type="match status" value="1"/>
</dbReference>
<dbReference type="Pfam" id="PF01923">
    <property type="entry name" value="Cob_adeno_trans"/>
    <property type="match status" value="1"/>
</dbReference>
<comment type="caution">
    <text evidence="6">The sequence shown here is derived from an EMBL/GenBank/DDBJ whole genome shotgun (WGS) entry which is preliminary data.</text>
</comment>
<sequence length="186" mass="20824">MGTTRLYTRTGDRGETGLAGGHRVAKDSPRIQAYGTLDEVGAHLGWVEGQLPEALADVRPVVRRLEHELFVAQAELARSPHLPPPEHRIEARHVTTLEGEIDRFSDAVGPLKSFVLERGSPPASALHIARTVARRAERELWALHRLEPIRPEILHWVNRLSDLLFALALYANHRLGIPEEPPDYSQ</sequence>
<keyword evidence="2" id="KW-0547">Nucleotide-binding</keyword>
<evidence type="ECO:0000256" key="1">
    <source>
        <dbReference type="ARBA" id="ARBA00022679"/>
    </source>
</evidence>
<organism evidence="6">
    <name type="scientific">mine drainage metagenome</name>
    <dbReference type="NCBI Taxonomy" id="410659"/>
    <lineage>
        <taxon>unclassified sequences</taxon>
        <taxon>metagenomes</taxon>
        <taxon>ecological metagenomes</taxon>
    </lineage>
</organism>
<dbReference type="NCBIfam" id="TIGR00636">
    <property type="entry name" value="PduO_Nterm"/>
    <property type="match status" value="1"/>
</dbReference>
<evidence type="ECO:0000313" key="6">
    <source>
        <dbReference type="EMBL" id="EQD64748.1"/>
    </source>
</evidence>
<evidence type="ECO:0000256" key="2">
    <source>
        <dbReference type="ARBA" id="ARBA00022741"/>
    </source>
</evidence>
<dbReference type="PANTHER" id="PTHR12213">
    <property type="entry name" value="CORRINOID ADENOSYLTRANSFERASE"/>
    <property type="match status" value="1"/>
</dbReference>
<gene>
    <name evidence="6" type="ORF">B1B_06602</name>
</gene>
<evidence type="ECO:0000259" key="5">
    <source>
        <dbReference type="Pfam" id="PF01923"/>
    </source>
</evidence>
<dbReference type="InterPro" id="IPR029499">
    <property type="entry name" value="PduO-typ"/>
</dbReference>
<dbReference type="GO" id="GO:0005524">
    <property type="term" value="F:ATP binding"/>
    <property type="evidence" value="ECO:0007669"/>
    <property type="project" value="UniProtKB-KW"/>
</dbReference>
<dbReference type="SUPFAM" id="SSF89028">
    <property type="entry name" value="Cobalamin adenosyltransferase-like"/>
    <property type="match status" value="1"/>
</dbReference>